<dbReference type="PANTHER" id="PTHR40640:SF1">
    <property type="entry name" value="ANCHORED GLYCOPROTEIN, PUTATIVE (AFU_ORTHOLOGUE AFUA_8G04860)-RELATED"/>
    <property type="match status" value="1"/>
</dbReference>
<reference evidence="2" key="1">
    <citation type="journal article" date="2021" name="Nat. Commun.">
        <title>Genetic determinants of endophytism in the Arabidopsis root mycobiome.</title>
        <authorList>
            <person name="Mesny F."/>
            <person name="Miyauchi S."/>
            <person name="Thiergart T."/>
            <person name="Pickel B."/>
            <person name="Atanasova L."/>
            <person name="Karlsson M."/>
            <person name="Huettel B."/>
            <person name="Barry K.W."/>
            <person name="Haridas S."/>
            <person name="Chen C."/>
            <person name="Bauer D."/>
            <person name="Andreopoulos W."/>
            <person name="Pangilinan J."/>
            <person name="LaButti K."/>
            <person name="Riley R."/>
            <person name="Lipzen A."/>
            <person name="Clum A."/>
            <person name="Drula E."/>
            <person name="Henrissat B."/>
            <person name="Kohler A."/>
            <person name="Grigoriev I.V."/>
            <person name="Martin F.M."/>
            <person name="Hacquard S."/>
        </authorList>
    </citation>
    <scope>NUCLEOTIDE SEQUENCE</scope>
    <source>
        <strain evidence="2">MPI-CAGE-AT-0147</strain>
    </source>
</reference>
<feature type="chain" id="PRO_5040259685" evidence="1">
    <location>
        <begin position="28"/>
        <end position="226"/>
    </location>
</feature>
<dbReference type="EMBL" id="JAGMUV010000003">
    <property type="protein sequence ID" value="KAH7165561.1"/>
    <property type="molecule type" value="Genomic_DNA"/>
</dbReference>
<protein>
    <submittedName>
        <fullName evidence="2">Uncharacterized protein</fullName>
    </submittedName>
</protein>
<comment type="caution">
    <text evidence="2">The sequence shown here is derived from an EMBL/GenBank/DDBJ whole genome shotgun (WGS) entry which is preliminary data.</text>
</comment>
<dbReference type="PANTHER" id="PTHR40640">
    <property type="entry name" value="ANCHORED GLYCOPROTEIN, PUTATIVE (AFU_ORTHOLOGUE AFUA_8G04860)-RELATED"/>
    <property type="match status" value="1"/>
</dbReference>
<dbReference type="AlphaFoldDB" id="A0A9P9JFS4"/>
<feature type="signal peptide" evidence="1">
    <location>
        <begin position="1"/>
        <end position="27"/>
    </location>
</feature>
<proteinExistence type="predicted"/>
<gene>
    <name evidence="2" type="ORF">EDB81DRAFT_679538</name>
</gene>
<dbReference type="OrthoDB" id="4991875at2759"/>
<evidence type="ECO:0000313" key="3">
    <source>
        <dbReference type="Proteomes" id="UP000738349"/>
    </source>
</evidence>
<accession>A0A9P9JFS4</accession>
<name>A0A9P9JFS4_9HYPO</name>
<keyword evidence="3" id="KW-1185">Reference proteome</keyword>
<organism evidence="2 3">
    <name type="scientific">Dactylonectria macrodidyma</name>
    <dbReference type="NCBI Taxonomy" id="307937"/>
    <lineage>
        <taxon>Eukaryota</taxon>
        <taxon>Fungi</taxon>
        <taxon>Dikarya</taxon>
        <taxon>Ascomycota</taxon>
        <taxon>Pezizomycotina</taxon>
        <taxon>Sordariomycetes</taxon>
        <taxon>Hypocreomycetidae</taxon>
        <taxon>Hypocreales</taxon>
        <taxon>Nectriaceae</taxon>
        <taxon>Dactylonectria</taxon>
    </lineage>
</organism>
<keyword evidence="1" id="KW-0732">Signal</keyword>
<sequence length="226" mass="24057">MFYSRLPLQLPAPALLALLALCAITSADDQNTAVTTAPIYLPYYDEESWSLVRGSVIASDPHMQQTTYTIFCPDDPPACDISLEFPFELVEGADTVGFHGTYTSTYIANLECTLEGTTAATCSGYSSYKAGYTNGLYTGPTEVKWTSTFSGTEVEWGALTMAEVPKETDDSWDITATALSTPTTGSGYLDVPLSTGDVAAGASGRGDMRKAIFRASGSVILAVLLF</sequence>
<evidence type="ECO:0000256" key="1">
    <source>
        <dbReference type="SAM" id="SignalP"/>
    </source>
</evidence>
<dbReference type="Proteomes" id="UP000738349">
    <property type="component" value="Unassembled WGS sequence"/>
</dbReference>
<evidence type="ECO:0000313" key="2">
    <source>
        <dbReference type="EMBL" id="KAH7165561.1"/>
    </source>
</evidence>